<name>A0A0E0Q1M4_ORYRU</name>
<dbReference type="Proteomes" id="UP000008022">
    <property type="component" value="Unassembled WGS sequence"/>
</dbReference>
<dbReference type="HOGENOM" id="CLU_2999835_0_0_1"/>
<dbReference type="EnsemblPlants" id="ORUFI06G26580.1">
    <property type="protein sequence ID" value="ORUFI06G26580.1"/>
    <property type="gene ID" value="ORUFI06G26580"/>
</dbReference>
<reference evidence="2" key="1">
    <citation type="submission" date="2013-06" db="EMBL/GenBank/DDBJ databases">
        <authorList>
            <person name="Zhao Q."/>
        </authorList>
    </citation>
    <scope>NUCLEOTIDE SEQUENCE</scope>
    <source>
        <strain evidence="2">cv. W1943</strain>
    </source>
</reference>
<dbReference type="Gramene" id="ORUFI06G26580.1">
    <property type="protein sequence ID" value="ORUFI06G26580.1"/>
    <property type="gene ID" value="ORUFI06G26580"/>
</dbReference>
<proteinExistence type="predicted"/>
<reference evidence="1" key="2">
    <citation type="submission" date="2015-06" db="UniProtKB">
        <authorList>
            <consortium name="EnsemblPlants"/>
        </authorList>
    </citation>
    <scope>IDENTIFICATION</scope>
</reference>
<evidence type="ECO:0000313" key="2">
    <source>
        <dbReference type="Proteomes" id="UP000008022"/>
    </source>
</evidence>
<sequence length="57" mass="6436">MEQRTVGPTNNVLDAIKSLDIWSTNSQAPQVDISEKIAPSLQVCWRGLEHKRDNDDD</sequence>
<accession>A0A0E0Q1M4</accession>
<protein>
    <submittedName>
        <fullName evidence="1">Uncharacterized protein</fullName>
    </submittedName>
</protein>
<evidence type="ECO:0000313" key="1">
    <source>
        <dbReference type="EnsemblPlants" id="ORUFI06G26580.1"/>
    </source>
</evidence>
<dbReference type="AlphaFoldDB" id="A0A0E0Q1M4"/>
<organism evidence="1 2">
    <name type="scientific">Oryza rufipogon</name>
    <name type="common">Brownbeard rice</name>
    <name type="synonym">Asian wild rice</name>
    <dbReference type="NCBI Taxonomy" id="4529"/>
    <lineage>
        <taxon>Eukaryota</taxon>
        <taxon>Viridiplantae</taxon>
        <taxon>Streptophyta</taxon>
        <taxon>Embryophyta</taxon>
        <taxon>Tracheophyta</taxon>
        <taxon>Spermatophyta</taxon>
        <taxon>Magnoliopsida</taxon>
        <taxon>Liliopsida</taxon>
        <taxon>Poales</taxon>
        <taxon>Poaceae</taxon>
        <taxon>BOP clade</taxon>
        <taxon>Oryzoideae</taxon>
        <taxon>Oryzeae</taxon>
        <taxon>Oryzinae</taxon>
        <taxon>Oryza</taxon>
    </lineage>
</organism>
<keyword evidence="2" id="KW-1185">Reference proteome</keyword>